<dbReference type="CDD" id="cd12797">
    <property type="entry name" value="M23_peptidase"/>
    <property type="match status" value="1"/>
</dbReference>
<evidence type="ECO:0000259" key="2">
    <source>
        <dbReference type="Pfam" id="PF01551"/>
    </source>
</evidence>
<gene>
    <name evidence="3" type="ORF">GCM10011379_53120</name>
</gene>
<feature type="signal peptide" evidence="1">
    <location>
        <begin position="1"/>
        <end position="19"/>
    </location>
</feature>
<proteinExistence type="predicted"/>
<dbReference type="InterPro" id="IPR013783">
    <property type="entry name" value="Ig-like_fold"/>
</dbReference>
<dbReference type="Pfam" id="PF01551">
    <property type="entry name" value="Peptidase_M23"/>
    <property type="match status" value="2"/>
</dbReference>
<dbReference type="PANTHER" id="PTHR21666">
    <property type="entry name" value="PEPTIDASE-RELATED"/>
    <property type="match status" value="1"/>
</dbReference>
<accession>A0A917J3R3</accession>
<evidence type="ECO:0000256" key="1">
    <source>
        <dbReference type="SAM" id="SignalP"/>
    </source>
</evidence>
<keyword evidence="4" id="KW-1185">Reference proteome</keyword>
<dbReference type="EMBL" id="BMIB01000006">
    <property type="protein sequence ID" value="GGH81160.1"/>
    <property type="molecule type" value="Genomic_DNA"/>
</dbReference>
<evidence type="ECO:0000313" key="4">
    <source>
        <dbReference type="Proteomes" id="UP000627292"/>
    </source>
</evidence>
<sequence length="581" mass="64783">MLRSAVFFLLLAHYSLVQAQSAGVFPQQYFRNPLGVPIELSANFGEVRKDHFHMGLDIRTRQRVNLPVYAAAEGYISRISIQRYGYGKAIYIQHPEGYITVYGHLNGFYDTLDRYIVQKQYKDEQWEQDFSLPAGLFPVSKGQFIALSGNTGSSGGPHLHFEIRDTRTGNNLNPLLFGMGVADNIAPVLQGLYWYDRRYSTYQAGAKRIPFTGAKGSYTVNGGDTVRLGSSKVSFAVRAEDRTNSSPFLFGIYEASLWMDDSLRCDFQINNFSYPDSRYVNGSIDYNVFLQSGQGIQHLSQLPGNRLSVYNTDDARGVIPFTDTLPHTVRMVLRDVAGNSTVVQFVVRYDPALEENLFFTMNSVAFPPGQARQLKEQQVDASFSELAFYDMVPFVLSGQPAGSWPQASGAAGLHNATVPVHDNYTVQLPVKPEMAAYADQLLMQLESGRYKLIQKAKPAAAGWYKGSFNRLGTVQLIADTVAPTIATYGWKNGQTFTNQANLHIRCNDNNGEVQHFRALLDGQWLLFTHSTSDYIYTFDGHCGIGPHTLTVSVQDVAGNTTTKEFQFTKKAPTNGGNKRRK</sequence>
<dbReference type="InterPro" id="IPR011055">
    <property type="entry name" value="Dup_hybrid_motif"/>
</dbReference>
<feature type="domain" description="M23ase beta-sheet core" evidence="2">
    <location>
        <begin position="139"/>
        <end position="174"/>
    </location>
</feature>
<dbReference type="Gene3D" id="2.60.40.10">
    <property type="entry name" value="Immunoglobulins"/>
    <property type="match status" value="1"/>
</dbReference>
<dbReference type="SUPFAM" id="SSF51261">
    <property type="entry name" value="Duplicated hybrid motif"/>
    <property type="match status" value="1"/>
</dbReference>
<dbReference type="InterPro" id="IPR050570">
    <property type="entry name" value="Cell_wall_metabolism_enzyme"/>
</dbReference>
<reference evidence="3" key="2">
    <citation type="submission" date="2020-09" db="EMBL/GenBank/DDBJ databases">
        <authorList>
            <person name="Sun Q."/>
            <person name="Zhou Y."/>
        </authorList>
    </citation>
    <scope>NUCLEOTIDE SEQUENCE</scope>
    <source>
        <strain evidence="3">CGMCC 1.15290</strain>
    </source>
</reference>
<dbReference type="Gene3D" id="2.70.70.10">
    <property type="entry name" value="Glucose Permease (Domain IIA)"/>
    <property type="match status" value="1"/>
</dbReference>
<dbReference type="GO" id="GO:0004222">
    <property type="term" value="F:metalloendopeptidase activity"/>
    <property type="evidence" value="ECO:0007669"/>
    <property type="project" value="TreeGrafter"/>
</dbReference>
<dbReference type="InterPro" id="IPR016047">
    <property type="entry name" value="M23ase_b-sheet_dom"/>
</dbReference>
<dbReference type="AlphaFoldDB" id="A0A917J3R3"/>
<comment type="caution">
    <text evidence="3">The sequence shown here is derived from an EMBL/GenBank/DDBJ whole genome shotgun (WGS) entry which is preliminary data.</text>
</comment>
<feature type="chain" id="PRO_5037455925" evidence="1">
    <location>
        <begin position="20"/>
        <end position="581"/>
    </location>
</feature>
<evidence type="ECO:0000313" key="3">
    <source>
        <dbReference type="EMBL" id="GGH81160.1"/>
    </source>
</evidence>
<reference evidence="3" key="1">
    <citation type="journal article" date="2014" name="Int. J. Syst. Evol. Microbiol.">
        <title>Complete genome sequence of Corynebacterium casei LMG S-19264T (=DSM 44701T), isolated from a smear-ripened cheese.</title>
        <authorList>
            <consortium name="US DOE Joint Genome Institute (JGI-PGF)"/>
            <person name="Walter F."/>
            <person name="Albersmeier A."/>
            <person name="Kalinowski J."/>
            <person name="Ruckert C."/>
        </authorList>
    </citation>
    <scope>NUCLEOTIDE SEQUENCE</scope>
    <source>
        <strain evidence="3">CGMCC 1.15290</strain>
    </source>
</reference>
<dbReference type="Proteomes" id="UP000627292">
    <property type="component" value="Unassembled WGS sequence"/>
</dbReference>
<name>A0A917J3R3_9BACT</name>
<organism evidence="3 4">
    <name type="scientific">Filimonas zeae</name>
    <dbReference type="NCBI Taxonomy" id="1737353"/>
    <lineage>
        <taxon>Bacteria</taxon>
        <taxon>Pseudomonadati</taxon>
        <taxon>Bacteroidota</taxon>
        <taxon>Chitinophagia</taxon>
        <taxon>Chitinophagales</taxon>
        <taxon>Chitinophagaceae</taxon>
        <taxon>Filimonas</taxon>
    </lineage>
</organism>
<dbReference type="RefSeq" id="WP_188958338.1">
    <property type="nucleotide sequence ID" value="NZ_BMIB01000006.1"/>
</dbReference>
<feature type="domain" description="M23ase beta-sheet core" evidence="2">
    <location>
        <begin position="52"/>
        <end position="108"/>
    </location>
</feature>
<protein>
    <submittedName>
        <fullName evidence="3">Peptidase M23</fullName>
    </submittedName>
</protein>
<keyword evidence="1" id="KW-0732">Signal</keyword>
<dbReference type="PANTHER" id="PTHR21666:SF270">
    <property type="entry name" value="MUREIN HYDROLASE ACTIVATOR ENVC"/>
    <property type="match status" value="1"/>
</dbReference>